<dbReference type="RefSeq" id="WP_097040006.1">
    <property type="nucleotide sequence ID" value="NZ_OBQF01000002.1"/>
</dbReference>
<dbReference type="EMBL" id="OBQF01000002">
    <property type="protein sequence ID" value="SOC40803.1"/>
    <property type="molecule type" value="Genomic_DNA"/>
</dbReference>
<proteinExistence type="predicted"/>
<name>A0A285UGB8_9STAP</name>
<protein>
    <submittedName>
        <fullName evidence="1">Uncharacterized protein</fullName>
    </submittedName>
</protein>
<organism evidence="1 2">
    <name type="scientific">Salinicoccus kekensis</name>
    <dbReference type="NCBI Taxonomy" id="714307"/>
    <lineage>
        <taxon>Bacteria</taxon>
        <taxon>Bacillati</taxon>
        <taxon>Bacillota</taxon>
        <taxon>Bacilli</taxon>
        <taxon>Bacillales</taxon>
        <taxon>Staphylococcaceae</taxon>
        <taxon>Salinicoccus</taxon>
    </lineage>
</organism>
<accession>A0A285UGB8</accession>
<sequence>MRLFFLFMFFTIELTGCTAVGDSEVEAVDVDALDGDMQEYVQNEDINNVIHISAEGGEGDYLAFYAPGATRLTVEEAEEGILDIKMEKPDDAEAEILHVYKLEIGTEVETLRYYINDMETHVEVLPK</sequence>
<dbReference type="Proteomes" id="UP000219412">
    <property type="component" value="Unassembled WGS sequence"/>
</dbReference>
<dbReference type="AlphaFoldDB" id="A0A285UGB8"/>
<keyword evidence="2" id="KW-1185">Reference proteome</keyword>
<reference evidence="2" key="1">
    <citation type="submission" date="2017-08" db="EMBL/GenBank/DDBJ databases">
        <authorList>
            <person name="Varghese N."/>
            <person name="Submissions S."/>
        </authorList>
    </citation>
    <scope>NUCLEOTIDE SEQUENCE [LARGE SCALE GENOMIC DNA]</scope>
    <source>
        <strain evidence="2">DSM 23173</strain>
    </source>
</reference>
<dbReference type="OrthoDB" id="2389739at2"/>
<evidence type="ECO:0000313" key="2">
    <source>
        <dbReference type="Proteomes" id="UP000219412"/>
    </source>
</evidence>
<gene>
    <name evidence="1" type="ORF">SAMN05878391_1141</name>
</gene>
<evidence type="ECO:0000313" key="1">
    <source>
        <dbReference type="EMBL" id="SOC40803.1"/>
    </source>
</evidence>